<evidence type="ECO:0000259" key="12">
    <source>
        <dbReference type="Pfam" id="PF03033"/>
    </source>
</evidence>
<feature type="region of interest" description="Disordered" evidence="11">
    <location>
        <begin position="391"/>
        <end position="445"/>
    </location>
</feature>
<dbReference type="InterPro" id="IPR006009">
    <property type="entry name" value="GlcNAc_MurG"/>
</dbReference>
<dbReference type="Proteomes" id="UP000037247">
    <property type="component" value="Unassembled WGS sequence"/>
</dbReference>
<dbReference type="HAMAP" id="MF_00033">
    <property type="entry name" value="MurG"/>
    <property type="match status" value="1"/>
</dbReference>
<dbReference type="PANTHER" id="PTHR21015">
    <property type="entry name" value="UDP-N-ACETYLGLUCOSAMINE--N-ACETYLMURAMYL-(PENTAPEPTIDE) PYROPHOSPHORYL-UNDECAPRENOL N-ACETYLGLUCOSAMINE TRANSFERASE 1"/>
    <property type="match status" value="1"/>
</dbReference>
<evidence type="ECO:0000256" key="11">
    <source>
        <dbReference type="SAM" id="MobiDB-lite"/>
    </source>
</evidence>
<keyword evidence="4 10" id="KW-0808">Transferase</keyword>
<feature type="region of interest" description="Disordered" evidence="11">
    <location>
        <begin position="1"/>
        <end position="21"/>
    </location>
</feature>
<organism evidence="14 15">
    <name type="scientific">Gordonia jacobaea</name>
    <dbReference type="NCBI Taxonomy" id="122202"/>
    <lineage>
        <taxon>Bacteria</taxon>
        <taxon>Bacillati</taxon>
        <taxon>Actinomycetota</taxon>
        <taxon>Actinomycetes</taxon>
        <taxon>Mycobacteriales</taxon>
        <taxon>Gordoniaceae</taxon>
        <taxon>Gordonia</taxon>
    </lineage>
</organism>
<dbReference type="CDD" id="cd03785">
    <property type="entry name" value="GT28_MurG"/>
    <property type="match status" value="1"/>
</dbReference>
<keyword evidence="5 10" id="KW-0133">Cell shape</keyword>
<keyword evidence="8 10" id="KW-0131">Cell cycle</keyword>
<protein>
    <recommendedName>
        <fullName evidence="10">UDP-N-acetylglucosamine--N-acetylmuramyl-(pentapeptide) pyrophosphoryl-undecaprenol N-acetylglucosamine transferase</fullName>
        <ecNumber evidence="10">2.4.1.227</ecNumber>
    </recommendedName>
    <alternativeName>
        <fullName evidence="10">Undecaprenyl-PP-MurNAc-pentapeptide-UDPGlcNAc GlcNAc transferase</fullName>
    </alternativeName>
</protein>
<comment type="function">
    <text evidence="10">Cell wall formation. Catalyzes the transfer of a GlcNAc subunit on undecaprenyl-pyrophosphoryl-MurNAc-pentapeptide (lipid intermediate I) to form undecaprenyl-pyrophosphoryl-MurNAc-(pentapeptide)GlcNAc (lipid intermediate II).</text>
</comment>
<evidence type="ECO:0000256" key="10">
    <source>
        <dbReference type="HAMAP-Rule" id="MF_00033"/>
    </source>
</evidence>
<gene>
    <name evidence="10" type="primary">murG</name>
    <name evidence="14" type="ORF">ABW18_06760</name>
</gene>
<dbReference type="EMBL" id="LDTZ01000015">
    <property type="protein sequence ID" value="KNA91894.1"/>
    <property type="molecule type" value="Genomic_DNA"/>
</dbReference>
<evidence type="ECO:0000256" key="5">
    <source>
        <dbReference type="ARBA" id="ARBA00022960"/>
    </source>
</evidence>
<evidence type="ECO:0000256" key="2">
    <source>
        <dbReference type="ARBA" id="ARBA00022618"/>
    </source>
</evidence>
<evidence type="ECO:0000259" key="13">
    <source>
        <dbReference type="Pfam" id="PF04101"/>
    </source>
</evidence>
<evidence type="ECO:0000256" key="9">
    <source>
        <dbReference type="ARBA" id="ARBA00023316"/>
    </source>
</evidence>
<reference evidence="14 15" key="1">
    <citation type="submission" date="2015-05" db="EMBL/GenBank/DDBJ databases">
        <title>Draft genome sequence of the bacterium Gordonia jacobaea a new member of the Gordonia genus.</title>
        <authorList>
            <person name="Jimenez-Galisteo G."/>
            <person name="Dominguez A."/>
            <person name="Munoz E."/>
            <person name="Vinas M."/>
        </authorList>
    </citation>
    <scope>NUCLEOTIDE SEQUENCE [LARGE SCALE GENOMIC DNA]</scope>
    <source>
        <strain evidence="15">mv1</strain>
    </source>
</reference>
<comment type="pathway">
    <text evidence="10">Cell wall biogenesis; peptidoglycan biosynthesis.</text>
</comment>
<dbReference type="InterPro" id="IPR007235">
    <property type="entry name" value="Glyco_trans_28_C"/>
</dbReference>
<keyword evidence="3 10" id="KW-0328">Glycosyltransferase</keyword>
<dbReference type="GO" id="GO:0016740">
    <property type="term" value="F:transferase activity"/>
    <property type="evidence" value="ECO:0007669"/>
    <property type="project" value="UniProtKB-KW"/>
</dbReference>
<dbReference type="Pfam" id="PF04101">
    <property type="entry name" value="Glyco_tran_28_C"/>
    <property type="match status" value="1"/>
</dbReference>
<keyword evidence="9 10" id="KW-0961">Cell wall biogenesis/degradation</keyword>
<feature type="domain" description="Glycosyltransferase family 28 N-terminal" evidence="12">
    <location>
        <begin position="25"/>
        <end position="169"/>
    </location>
</feature>
<dbReference type="RefSeq" id="WP_049698234.1">
    <property type="nucleotide sequence ID" value="NZ_LDTZ01000015.1"/>
</dbReference>
<name>A0ABR5IDS3_9ACTN</name>
<evidence type="ECO:0000313" key="14">
    <source>
        <dbReference type="EMBL" id="KNA91894.1"/>
    </source>
</evidence>
<feature type="binding site" evidence="10">
    <location>
        <position position="151"/>
    </location>
    <ligand>
        <name>UDP-N-acetyl-alpha-D-glucosamine</name>
        <dbReference type="ChEBI" id="CHEBI:57705"/>
    </ligand>
</feature>
<comment type="caution">
    <text evidence="10">Lacks conserved residue(s) required for the propagation of feature annotation.</text>
</comment>
<dbReference type="Gene3D" id="3.40.50.2000">
    <property type="entry name" value="Glycogen Phosphorylase B"/>
    <property type="match status" value="2"/>
</dbReference>
<dbReference type="InterPro" id="IPR004276">
    <property type="entry name" value="GlycoTrans_28_N"/>
</dbReference>
<accession>A0ABR5IDS3</accession>
<keyword evidence="6 10" id="KW-0573">Peptidoglycan synthesis</keyword>
<evidence type="ECO:0000313" key="15">
    <source>
        <dbReference type="Proteomes" id="UP000037247"/>
    </source>
</evidence>
<proteinExistence type="inferred from homology"/>
<dbReference type="Pfam" id="PF03033">
    <property type="entry name" value="Glyco_transf_28"/>
    <property type="match status" value="1"/>
</dbReference>
<evidence type="ECO:0000256" key="3">
    <source>
        <dbReference type="ARBA" id="ARBA00022676"/>
    </source>
</evidence>
<feature type="binding site" evidence="10">
    <location>
        <position position="317"/>
    </location>
    <ligand>
        <name>UDP-N-acetyl-alpha-D-glucosamine</name>
        <dbReference type="ChEBI" id="CHEBI:57705"/>
    </ligand>
</feature>
<evidence type="ECO:0000256" key="4">
    <source>
        <dbReference type="ARBA" id="ARBA00022679"/>
    </source>
</evidence>
<dbReference type="SUPFAM" id="SSF53756">
    <property type="entry name" value="UDP-Glycosyltransferase/glycogen phosphorylase"/>
    <property type="match status" value="1"/>
</dbReference>
<keyword evidence="15" id="KW-1185">Reference proteome</keyword>
<comment type="caution">
    <text evidence="14">The sequence shown here is derived from an EMBL/GenBank/DDBJ whole genome shotgun (WGS) entry which is preliminary data.</text>
</comment>
<dbReference type="NCBIfam" id="TIGR01133">
    <property type="entry name" value="murG"/>
    <property type="match status" value="1"/>
</dbReference>
<evidence type="ECO:0000256" key="6">
    <source>
        <dbReference type="ARBA" id="ARBA00022984"/>
    </source>
</evidence>
<evidence type="ECO:0000256" key="8">
    <source>
        <dbReference type="ARBA" id="ARBA00023306"/>
    </source>
</evidence>
<evidence type="ECO:0000256" key="1">
    <source>
        <dbReference type="ARBA" id="ARBA00022475"/>
    </source>
</evidence>
<keyword evidence="1 10" id="KW-1003">Cell membrane</keyword>
<comment type="catalytic activity">
    <reaction evidence="10">
        <text>di-trans,octa-cis-undecaprenyl diphospho-N-acetyl-alpha-D-muramoyl-L-alanyl-D-glutamyl-meso-2,6-diaminopimeloyl-D-alanyl-D-alanine + UDP-N-acetyl-alpha-D-glucosamine = di-trans,octa-cis-undecaprenyl diphospho-[N-acetyl-alpha-D-glucosaminyl-(1-&gt;4)]-N-acetyl-alpha-D-muramoyl-L-alanyl-D-glutamyl-meso-2,6-diaminopimeloyl-D-alanyl-D-alanine + UDP + H(+)</text>
        <dbReference type="Rhea" id="RHEA:31227"/>
        <dbReference type="ChEBI" id="CHEBI:15378"/>
        <dbReference type="ChEBI" id="CHEBI:57705"/>
        <dbReference type="ChEBI" id="CHEBI:58223"/>
        <dbReference type="ChEBI" id="CHEBI:61387"/>
        <dbReference type="ChEBI" id="CHEBI:61388"/>
        <dbReference type="EC" id="2.4.1.227"/>
    </reaction>
</comment>
<feature type="binding site" evidence="10">
    <location>
        <begin position="32"/>
        <end position="34"/>
    </location>
    <ligand>
        <name>UDP-N-acetyl-alpha-D-glucosamine</name>
        <dbReference type="ChEBI" id="CHEBI:57705"/>
    </ligand>
</feature>
<feature type="compositionally biased region" description="Basic and acidic residues" evidence="11">
    <location>
        <begin position="412"/>
        <end position="423"/>
    </location>
</feature>
<comment type="similarity">
    <text evidence="10">Belongs to the glycosyltransferase 28 family. MurG subfamily.</text>
</comment>
<feature type="domain" description="Glycosyl transferase family 28 C-terminal" evidence="13">
    <location>
        <begin position="215"/>
        <end position="374"/>
    </location>
</feature>
<feature type="binding site" evidence="10">
    <location>
        <position position="222"/>
    </location>
    <ligand>
        <name>UDP-N-acetyl-alpha-D-glucosamine</name>
        <dbReference type="ChEBI" id="CHEBI:57705"/>
    </ligand>
</feature>
<comment type="subcellular location">
    <subcellularLocation>
        <location evidence="10">Cell membrane</location>
        <topology evidence="10">Peripheral membrane protein</topology>
        <orientation evidence="10">Cytoplasmic side</orientation>
    </subcellularLocation>
</comment>
<dbReference type="PANTHER" id="PTHR21015:SF22">
    <property type="entry name" value="GLYCOSYLTRANSFERASE"/>
    <property type="match status" value="1"/>
</dbReference>
<feature type="binding site" evidence="10">
    <location>
        <position position="188"/>
    </location>
    <ligand>
        <name>UDP-N-acetyl-alpha-D-glucosamine</name>
        <dbReference type="ChEBI" id="CHEBI:57705"/>
    </ligand>
</feature>
<dbReference type="EC" id="2.4.1.227" evidence="10"/>
<keyword evidence="2 10" id="KW-0132">Cell division</keyword>
<keyword evidence="7 10" id="KW-0472">Membrane</keyword>
<sequence>MGPDETRVTTTDPGAAGGSDRKLSVVVAGGGTAGHIEPALAVADAVHRLDPTARITALGTSRGLETTLVPERGYDLALIPPVPLPRKPGIELAKTPTRLLRSVLATRKVLADAKADVVVGFGGYVSMPAYLAARAHLRPSRRLPIVIHEANASAGVANKVGARFADVVMAAVDGSGLDGAEVVGIPVRGVIADLDRKGLRAKARHYFGLDEDAPTLLVFGGSQGAQRLNEAVAGAADALGRAGIGVLHAYGPKNTIDPVSPEGAPPYRAVGYLKRMDLAYAAADLVMCRSGAMTVAEVSATGLPAIYVPLPHGNGEQRLNALPVVEAGGGVLVADDEVTADWVAAKVPELLGDPDRLGAMSASASGTGHGDAANAVARAALDLAASHRLGRKTRAAQRGEQPQVAADAPVATKDREPAARDEGTSGPGAPDDGAAFRSAESARER</sequence>
<evidence type="ECO:0000256" key="7">
    <source>
        <dbReference type="ARBA" id="ARBA00023136"/>
    </source>
</evidence>